<reference evidence="5" key="1">
    <citation type="journal article" date="2020" name="J. Eukaryot. Microbiol.">
        <title>De novo Sequencing, Assembly and Annotation of the Transcriptome for the Free-Living Testate Amoeba Arcella intermedia.</title>
        <authorList>
            <person name="Ribeiro G.M."/>
            <person name="Porfirio-Sousa A.L."/>
            <person name="Maurer-Alcala X.X."/>
            <person name="Katz L.A."/>
            <person name="Lahr D.J.G."/>
        </authorList>
    </citation>
    <scope>NUCLEOTIDE SEQUENCE</scope>
</reference>
<sequence>MPSLSTGNVGQLALDLMIETLGIPRVGYLESQYLIPVIGNDVFSGGKGVLATSLEVYYHAPKSLYLIQQRSPVKAGKGSQFSNDICEWILQAGFKEVIYLHSLDAGQRFIDQQFSGIQLRYIKTDNFDDQLIEKELKWPKMESGSNLVEAIPPGTLSHSFVAASKKVGLPLLVLILFCFEGNNIPEGSQMAETLNQLLHIKPPEKPWQAPPSWQMLFSEGQYDQNLFL</sequence>
<evidence type="ECO:0000256" key="1">
    <source>
        <dbReference type="ARBA" id="ARBA00019186"/>
    </source>
</evidence>
<dbReference type="InterPro" id="IPR019151">
    <property type="entry name" value="Proteasome_assmbl_chaperone_2"/>
</dbReference>
<evidence type="ECO:0000313" key="5">
    <source>
        <dbReference type="EMBL" id="NDV36052.1"/>
    </source>
</evidence>
<dbReference type="Gene3D" id="3.40.50.10900">
    <property type="entry name" value="PAC-like subunit"/>
    <property type="match status" value="1"/>
</dbReference>
<dbReference type="InterPro" id="IPR016562">
    <property type="entry name" value="Proteasome_assmbl_chp_2_euk"/>
</dbReference>
<comment type="function">
    <text evidence="4">Chaperone protein which promotes assembly of the 20S proteasome as part of a heterodimer with PSMG1.</text>
</comment>
<dbReference type="GO" id="GO:0005829">
    <property type="term" value="C:cytosol"/>
    <property type="evidence" value="ECO:0007669"/>
    <property type="project" value="TreeGrafter"/>
</dbReference>
<dbReference type="InterPro" id="IPR038389">
    <property type="entry name" value="PSMG2_sf"/>
</dbReference>
<dbReference type="PANTHER" id="PTHR12970">
    <property type="entry name" value="PROTEASOME ASSEMBLY CHAPERONE 2"/>
    <property type="match status" value="1"/>
</dbReference>
<keyword evidence="2 4" id="KW-0143">Chaperone</keyword>
<dbReference type="GO" id="GO:0005634">
    <property type="term" value="C:nucleus"/>
    <property type="evidence" value="ECO:0007669"/>
    <property type="project" value="TreeGrafter"/>
</dbReference>
<protein>
    <recommendedName>
        <fullName evidence="1 4">Proteasome assembly chaperone 2</fullName>
    </recommendedName>
</protein>
<name>A0A6B2LG54_9EUKA</name>
<dbReference type="Pfam" id="PF09754">
    <property type="entry name" value="PAC2"/>
    <property type="match status" value="1"/>
</dbReference>
<accession>A0A6B2LG54</accession>
<dbReference type="GO" id="GO:0043248">
    <property type="term" value="P:proteasome assembly"/>
    <property type="evidence" value="ECO:0007669"/>
    <property type="project" value="TreeGrafter"/>
</dbReference>
<dbReference type="SUPFAM" id="SSF159659">
    <property type="entry name" value="Cgl1923-like"/>
    <property type="match status" value="1"/>
</dbReference>
<dbReference type="EMBL" id="GIBP01007083">
    <property type="protein sequence ID" value="NDV36052.1"/>
    <property type="molecule type" value="Transcribed_RNA"/>
</dbReference>
<evidence type="ECO:0000256" key="4">
    <source>
        <dbReference type="PIRNR" id="PIRNR010044"/>
    </source>
</evidence>
<comment type="subunit">
    <text evidence="4">Forms a heterodimer with PSMG1.</text>
</comment>
<dbReference type="PIRSF" id="PIRSF010044">
    <property type="entry name" value="UCP010044"/>
    <property type="match status" value="1"/>
</dbReference>
<organism evidence="5">
    <name type="scientific">Arcella intermedia</name>
    <dbReference type="NCBI Taxonomy" id="1963864"/>
    <lineage>
        <taxon>Eukaryota</taxon>
        <taxon>Amoebozoa</taxon>
        <taxon>Tubulinea</taxon>
        <taxon>Elardia</taxon>
        <taxon>Arcellinida</taxon>
        <taxon>Sphaerothecina</taxon>
        <taxon>Arcellidae</taxon>
        <taxon>Arcella</taxon>
    </lineage>
</organism>
<dbReference type="AlphaFoldDB" id="A0A6B2LG54"/>
<proteinExistence type="inferred from homology"/>
<evidence type="ECO:0000256" key="2">
    <source>
        <dbReference type="ARBA" id="ARBA00023186"/>
    </source>
</evidence>
<evidence type="ECO:0000256" key="3">
    <source>
        <dbReference type="ARBA" id="ARBA00025745"/>
    </source>
</evidence>
<comment type="similarity">
    <text evidence="3 4">Belongs to the PSMG2 family.</text>
</comment>
<dbReference type="PANTHER" id="PTHR12970:SF1">
    <property type="entry name" value="PROTEASOME ASSEMBLY CHAPERONE 2"/>
    <property type="match status" value="1"/>
</dbReference>